<reference evidence="2" key="1">
    <citation type="submission" date="2022-07" db="EMBL/GenBank/DDBJ databases">
        <title>Draft genome sequence of Zalerion maritima ATCC 34329, a (micro)plastics degrading marine fungus.</title>
        <authorList>
            <person name="Paco A."/>
            <person name="Goncalves M.F.M."/>
            <person name="Rocha-Santos T.A.P."/>
            <person name="Alves A."/>
        </authorList>
    </citation>
    <scope>NUCLEOTIDE SEQUENCE</scope>
    <source>
        <strain evidence="2">ATCC 34329</strain>
    </source>
</reference>
<feature type="region of interest" description="Disordered" evidence="1">
    <location>
        <begin position="54"/>
        <end position="87"/>
    </location>
</feature>
<gene>
    <name evidence="2" type="ORF">MKZ38_004840</name>
</gene>
<accession>A0AAD5WPM2</accession>
<protein>
    <submittedName>
        <fullName evidence="2">Uncharacterized protein</fullName>
    </submittedName>
</protein>
<evidence type="ECO:0000313" key="3">
    <source>
        <dbReference type="Proteomes" id="UP001201980"/>
    </source>
</evidence>
<name>A0AAD5WPM2_9PEZI</name>
<organism evidence="2 3">
    <name type="scientific">Zalerion maritima</name>
    <dbReference type="NCBI Taxonomy" id="339359"/>
    <lineage>
        <taxon>Eukaryota</taxon>
        <taxon>Fungi</taxon>
        <taxon>Dikarya</taxon>
        <taxon>Ascomycota</taxon>
        <taxon>Pezizomycotina</taxon>
        <taxon>Sordariomycetes</taxon>
        <taxon>Lulworthiomycetidae</taxon>
        <taxon>Lulworthiales</taxon>
        <taxon>Lulworthiaceae</taxon>
        <taxon>Zalerion</taxon>
    </lineage>
</organism>
<proteinExistence type="predicted"/>
<sequence length="303" mass="33829">MESHCLHQDLKDENSEGLLAACEMQPVSSLHDAYTELTGLSDWMVSQKTSHRWHKWKERRQSRRDQLNSTSSAKSWESDGQHGSGLGSQPYGRRFLSSFNDNKEALSSSVSAALSLLTRLYPFYPKLDLALGIPAGLSDTSFDSKCRHFLTSESHCLHRCFERTWQRREIRPAFTDNFCQGSNGSISRCAHRRNSPRFWQQIVELRTFGGKCSIAASNAETTTDHQLHPKAISLFGKGEEPSGSRSSGYLVFPTSGLLPTGRGPGSVRVLWARSRSACLPLHIAVDDGFTRARPRTVLAPQAF</sequence>
<dbReference type="EMBL" id="JAKWBI020000286">
    <property type="protein sequence ID" value="KAJ2897238.1"/>
    <property type="molecule type" value="Genomic_DNA"/>
</dbReference>
<comment type="caution">
    <text evidence="2">The sequence shown here is derived from an EMBL/GenBank/DDBJ whole genome shotgun (WGS) entry which is preliminary data.</text>
</comment>
<evidence type="ECO:0000256" key="1">
    <source>
        <dbReference type="SAM" id="MobiDB-lite"/>
    </source>
</evidence>
<dbReference type="Proteomes" id="UP001201980">
    <property type="component" value="Unassembled WGS sequence"/>
</dbReference>
<evidence type="ECO:0000313" key="2">
    <source>
        <dbReference type="EMBL" id="KAJ2897238.1"/>
    </source>
</evidence>
<keyword evidence="3" id="KW-1185">Reference proteome</keyword>
<dbReference type="AlphaFoldDB" id="A0AAD5WPM2"/>